<protein>
    <submittedName>
        <fullName evidence="2">Uncharacterized protein</fullName>
    </submittedName>
</protein>
<feature type="region of interest" description="Disordered" evidence="1">
    <location>
        <begin position="1"/>
        <end position="26"/>
    </location>
</feature>
<evidence type="ECO:0000256" key="1">
    <source>
        <dbReference type="SAM" id="MobiDB-lite"/>
    </source>
</evidence>
<dbReference type="OrthoDB" id="7916272at2"/>
<evidence type="ECO:0000313" key="2">
    <source>
        <dbReference type="EMBL" id="SDW15074.1"/>
    </source>
</evidence>
<keyword evidence="3" id="KW-1185">Reference proteome</keyword>
<reference evidence="2 3" key="1">
    <citation type="submission" date="2016-10" db="EMBL/GenBank/DDBJ databases">
        <authorList>
            <person name="de Groot N.N."/>
        </authorList>
    </citation>
    <scope>NUCLEOTIDE SEQUENCE [LARGE SCALE GENOMIC DNA]</scope>
    <source>
        <strain evidence="2 3">DSM 17890</strain>
    </source>
</reference>
<dbReference type="RefSeq" id="WP_092679325.1">
    <property type="nucleotide sequence ID" value="NZ_FNMZ01000001.1"/>
</dbReference>
<dbReference type="STRING" id="356660.SAMN05444336_101253"/>
<name>A0A1H2R8A5_9RHOB</name>
<sequence>MATLFNGHGPAAYGIPADDLPVTPSDSEDLPKVAMAIYCAGAGTIVYDTLEGESRERDVPDHFTFFCAVKRVRATGTTATGIVASVF</sequence>
<accession>A0A1H2R8A5</accession>
<organism evidence="2 3">
    <name type="scientific">Albimonas donghaensis</name>
    <dbReference type="NCBI Taxonomy" id="356660"/>
    <lineage>
        <taxon>Bacteria</taxon>
        <taxon>Pseudomonadati</taxon>
        <taxon>Pseudomonadota</taxon>
        <taxon>Alphaproteobacteria</taxon>
        <taxon>Rhodobacterales</taxon>
        <taxon>Paracoccaceae</taxon>
        <taxon>Albimonas</taxon>
    </lineage>
</organism>
<proteinExistence type="predicted"/>
<dbReference type="EMBL" id="FNMZ01000001">
    <property type="protein sequence ID" value="SDW15074.1"/>
    <property type="molecule type" value="Genomic_DNA"/>
</dbReference>
<evidence type="ECO:0000313" key="3">
    <source>
        <dbReference type="Proteomes" id="UP000199118"/>
    </source>
</evidence>
<dbReference type="AlphaFoldDB" id="A0A1H2R8A5"/>
<gene>
    <name evidence="2" type="ORF">SAMN05444336_101253</name>
</gene>
<dbReference type="Proteomes" id="UP000199118">
    <property type="component" value="Unassembled WGS sequence"/>
</dbReference>